<sequence>MNPLGERIRALIAATGPIPVADYMALALGDPEHGYYATRDPFGATGDFVTAPEISQMFGELIGIWCLAVHAALGAPASVRLVELGPGRGTLMRDLLRAARLAPDFLAAADVHLVETSPHLRQVQAASLAGLAAPTWHADVATLPPGPAIVVANEFFDALPIRQFVRAGGGWAERRVGLSDDGGLAFGLAAGTVDPALLPPGAEAAPEGAVAEVNLAAEAIAARLAARIAAEGGALLAIDYGHAESGFGDTLQAVRRHAYADALAAPGEADLTAHVDFGALARACRAAGARVHGPVTQGEFLLSMGLLERAGRLGAGRSERERETIVAAVERLAGPEEMGTLFKVMAVTGGLNVPGFDAVAI</sequence>
<dbReference type="GO" id="GO:0032259">
    <property type="term" value="P:methylation"/>
    <property type="evidence" value="ECO:0007669"/>
    <property type="project" value="UniProtKB-KW"/>
</dbReference>
<dbReference type="GO" id="GO:0035243">
    <property type="term" value="F:protein-arginine omega-N symmetric methyltransferase activity"/>
    <property type="evidence" value="ECO:0007669"/>
    <property type="project" value="TreeGrafter"/>
</dbReference>
<evidence type="ECO:0000256" key="2">
    <source>
        <dbReference type="ARBA" id="ARBA00022679"/>
    </source>
</evidence>
<evidence type="ECO:0000313" key="4">
    <source>
        <dbReference type="Proteomes" id="UP000294547"/>
    </source>
</evidence>
<protein>
    <submittedName>
        <fullName evidence="3">SAM-dependent MidA family methyltransferase</fullName>
    </submittedName>
</protein>
<dbReference type="PANTHER" id="PTHR12049">
    <property type="entry name" value="PROTEIN ARGININE METHYLTRANSFERASE NDUFAF7, MITOCHONDRIAL"/>
    <property type="match status" value="1"/>
</dbReference>
<dbReference type="PANTHER" id="PTHR12049:SF7">
    <property type="entry name" value="PROTEIN ARGININE METHYLTRANSFERASE NDUFAF7, MITOCHONDRIAL"/>
    <property type="match status" value="1"/>
</dbReference>
<name>A0A4V3CVI6_9HYPH</name>
<dbReference type="Pfam" id="PF02636">
    <property type="entry name" value="Methyltransf_28"/>
    <property type="match status" value="1"/>
</dbReference>
<gene>
    <name evidence="3" type="ORF">EDD54_3887</name>
</gene>
<keyword evidence="2 3" id="KW-0808">Transferase</keyword>
<dbReference type="InterPro" id="IPR029063">
    <property type="entry name" value="SAM-dependent_MTases_sf"/>
</dbReference>
<dbReference type="AlphaFoldDB" id="A0A4V3CVI6"/>
<evidence type="ECO:0000313" key="3">
    <source>
        <dbReference type="EMBL" id="TDP82618.1"/>
    </source>
</evidence>
<accession>A0A4V3CVI6</accession>
<dbReference type="Gene3D" id="3.40.50.12710">
    <property type="match status" value="1"/>
</dbReference>
<dbReference type="SUPFAM" id="SSF53335">
    <property type="entry name" value="S-adenosyl-L-methionine-dependent methyltransferases"/>
    <property type="match status" value="1"/>
</dbReference>
<dbReference type="InterPro" id="IPR038375">
    <property type="entry name" value="NDUFAF7_sf"/>
</dbReference>
<keyword evidence="1 3" id="KW-0489">Methyltransferase</keyword>
<proteinExistence type="predicted"/>
<organism evidence="3 4">
    <name type="scientific">Oharaeibacter diazotrophicus</name>
    <dbReference type="NCBI Taxonomy" id="1920512"/>
    <lineage>
        <taxon>Bacteria</taxon>
        <taxon>Pseudomonadati</taxon>
        <taxon>Pseudomonadota</taxon>
        <taxon>Alphaproteobacteria</taxon>
        <taxon>Hyphomicrobiales</taxon>
        <taxon>Pleomorphomonadaceae</taxon>
        <taxon>Oharaeibacter</taxon>
    </lineage>
</organism>
<keyword evidence="4" id="KW-1185">Reference proteome</keyword>
<evidence type="ECO:0000256" key="1">
    <source>
        <dbReference type="ARBA" id="ARBA00022603"/>
    </source>
</evidence>
<dbReference type="EMBL" id="SNXY01000010">
    <property type="protein sequence ID" value="TDP82618.1"/>
    <property type="molecule type" value="Genomic_DNA"/>
</dbReference>
<dbReference type="Proteomes" id="UP000294547">
    <property type="component" value="Unassembled WGS sequence"/>
</dbReference>
<reference evidence="3 4" key="1">
    <citation type="submission" date="2019-03" db="EMBL/GenBank/DDBJ databases">
        <title>Genomic Encyclopedia of Type Strains, Phase IV (KMG-IV): sequencing the most valuable type-strain genomes for metagenomic binning, comparative biology and taxonomic classification.</title>
        <authorList>
            <person name="Goeker M."/>
        </authorList>
    </citation>
    <scope>NUCLEOTIDE SEQUENCE [LARGE SCALE GENOMIC DNA]</scope>
    <source>
        <strain evidence="3 4">DSM 102969</strain>
    </source>
</reference>
<dbReference type="RefSeq" id="WP_245515823.1">
    <property type="nucleotide sequence ID" value="NZ_BSPM01000007.1"/>
</dbReference>
<comment type="caution">
    <text evidence="3">The sequence shown here is derived from an EMBL/GenBank/DDBJ whole genome shotgun (WGS) entry which is preliminary data.</text>
</comment>
<dbReference type="InterPro" id="IPR003788">
    <property type="entry name" value="NDUFAF7"/>
</dbReference>